<keyword evidence="1" id="KW-0223">Dioxygenase</keyword>
<comment type="caution">
    <text evidence="1">Lacks conserved residue(s) required for the propagation of feature annotation.</text>
</comment>
<feature type="binding site" description="axial binding residue" evidence="1">
    <location>
        <position position="295"/>
    </location>
    <ligand>
        <name>heme</name>
        <dbReference type="ChEBI" id="CHEBI:30413"/>
    </ligand>
    <ligandPart>
        <name>Fe</name>
        <dbReference type="ChEBI" id="CHEBI:18248"/>
    </ligandPart>
</feature>
<dbReference type="Gene3D" id="1.20.58.480">
    <property type="match status" value="1"/>
</dbReference>
<dbReference type="EMBL" id="JAVDPW010000010">
    <property type="protein sequence ID" value="MDR6292778.1"/>
    <property type="molecule type" value="Genomic_DNA"/>
</dbReference>
<gene>
    <name evidence="1" type="primary">kynA</name>
    <name evidence="2" type="ORF">E9232_005323</name>
</gene>
<keyword evidence="3" id="KW-1185">Reference proteome</keyword>
<feature type="binding site" evidence="1">
    <location>
        <position position="109"/>
    </location>
    <ligand>
        <name>substrate</name>
    </ligand>
</feature>
<proteinExistence type="inferred from homology"/>
<dbReference type="PANTHER" id="PTHR10138">
    <property type="entry name" value="TRYPTOPHAN 2,3-DIOXYGENASE"/>
    <property type="match status" value="1"/>
</dbReference>
<keyword evidence="1" id="KW-0479">Metal-binding</keyword>
<dbReference type="InterPro" id="IPR037217">
    <property type="entry name" value="Trp/Indoleamine_2_3_dOase-like"/>
</dbReference>
<dbReference type="SUPFAM" id="SSF140959">
    <property type="entry name" value="Indolic compounds 2,3-dioxygenase-like"/>
    <property type="match status" value="1"/>
</dbReference>
<evidence type="ECO:0000313" key="3">
    <source>
        <dbReference type="Proteomes" id="UP001262410"/>
    </source>
</evidence>
<comment type="pathway">
    <text evidence="1">Amino-acid degradation; L-tryptophan degradation via kynurenine pathway; L-kynurenine from L-tryptophan: step 1/2.</text>
</comment>
<comment type="subunit">
    <text evidence="1">Homotetramer.</text>
</comment>
<protein>
    <recommendedName>
        <fullName evidence="1">Tryptophan 2,3-dioxygenase</fullName>
        <shortName evidence="1">TDO</shortName>
        <ecNumber evidence="1">1.13.11.11</ecNumber>
    </recommendedName>
    <alternativeName>
        <fullName evidence="1">Tryptamin 2,3-dioxygenase</fullName>
    </alternativeName>
    <alternativeName>
        <fullName evidence="1">Tryptophan oxygenase</fullName>
        <shortName evidence="1">TO</shortName>
        <shortName evidence="1">TRPO</shortName>
    </alternativeName>
    <alternativeName>
        <fullName evidence="1">Tryptophan pyrrolase</fullName>
    </alternativeName>
    <alternativeName>
        <fullName evidence="1">Tryptophanase</fullName>
    </alternativeName>
</protein>
<dbReference type="PANTHER" id="PTHR10138:SF0">
    <property type="entry name" value="TRYPTOPHAN 2,3-DIOXYGENASE"/>
    <property type="match status" value="1"/>
</dbReference>
<dbReference type="RefSeq" id="WP_309799179.1">
    <property type="nucleotide sequence ID" value="NZ_JAVDPW010000010.1"/>
</dbReference>
<keyword evidence="1" id="KW-0823">Tryptophan catabolism</keyword>
<evidence type="ECO:0000313" key="2">
    <source>
        <dbReference type="EMBL" id="MDR6292778.1"/>
    </source>
</evidence>
<dbReference type="HAMAP" id="MF_01972">
    <property type="entry name" value="T23O"/>
    <property type="match status" value="1"/>
</dbReference>
<dbReference type="Pfam" id="PF03301">
    <property type="entry name" value="Trp_dioxygenase"/>
    <property type="match status" value="1"/>
</dbReference>
<sequence>MAEPGVHYGSYLQLEQLLDLQARESEKAGRPAHDEMLFIIIHQAYELWFKQILFELDAVQGVFAAERVDDRAIARATRALHRIHEILKLGVHQLDVLETMTPLDFLDFRDLLRPASGFQSAQFRLIEIRLGLRMADRLAYEGKSFETRLESPGRERVTAALGQPSLFDQLDAWLARTPFIERGGYRFHEAYRAAVVQMLEGDIGHLAAHPTLDDAAREKEVAALRQALSRFDALFDETLYAAEVAQGSWRMSWRALQAALFINLYRDEPALQVPFGLISLLMDIDETMTLWRYRHALMVQRMIGLKTGTGGSSGHEYLSRTAEKHRVFGDLFTLSTYLIPRSALPPLPEEITRRTSLSYDKDPSGQEAGK</sequence>
<comment type="function">
    <text evidence="1">Heme-dependent dioxygenase that catalyzes the oxidative cleavage of the L-tryptophan (L-Trp) pyrrole ring and converts L-tryptophan to N-formyl-L-kynurenine. Catalyzes the oxidative cleavage of the indole moiety.</text>
</comment>
<feature type="binding site" evidence="1">
    <location>
        <begin position="38"/>
        <end position="42"/>
    </location>
    <ligand>
        <name>substrate</name>
    </ligand>
</feature>
<organism evidence="2 3">
    <name type="scientific">Inquilinus ginsengisoli</name>
    <dbReference type="NCBI Taxonomy" id="363840"/>
    <lineage>
        <taxon>Bacteria</taxon>
        <taxon>Pseudomonadati</taxon>
        <taxon>Pseudomonadota</taxon>
        <taxon>Alphaproteobacteria</taxon>
        <taxon>Rhodospirillales</taxon>
        <taxon>Rhodospirillaceae</taxon>
        <taxon>Inquilinus</taxon>
    </lineage>
</organism>
<reference evidence="2 3" key="1">
    <citation type="submission" date="2023-07" db="EMBL/GenBank/DDBJ databases">
        <title>Sorghum-associated microbial communities from plants grown in Nebraska, USA.</title>
        <authorList>
            <person name="Schachtman D."/>
        </authorList>
    </citation>
    <scope>NUCLEOTIDE SEQUENCE [LARGE SCALE GENOMIC DNA]</scope>
    <source>
        <strain evidence="2 3">584</strain>
    </source>
</reference>
<dbReference type="InterPro" id="IPR004981">
    <property type="entry name" value="Trp_2_3_dOase"/>
</dbReference>
<name>A0ABU1JWW2_9PROT</name>
<dbReference type="EC" id="1.13.11.11" evidence="1"/>
<comment type="caution">
    <text evidence="2">The sequence shown here is derived from an EMBL/GenBank/DDBJ whole genome shotgun (WGS) entry which is preliminary data.</text>
</comment>
<evidence type="ECO:0000256" key="1">
    <source>
        <dbReference type="HAMAP-Rule" id="MF_01972"/>
    </source>
</evidence>
<keyword evidence="1 2" id="KW-0560">Oxidoreductase</keyword>
<keyword evidence="1" id="KW-0408">Iron</keyword>
<comment type="catalytic activity">
    <reaction evidence="1">
        <text>L-tryptophan + O2 = N-formyl-L-kynurenine</text>
        <dbReference type="Rhea" id="RHEA:24536"/>
        <dbReference type="ChEBI" id="CHEBI:15379"/>
        <dbReference type="ChEBI" id="CHEBI:57912"/>
        <dbReference type="ChEBI" id="CHEBI:58629"/>
        <dbReference type="EC" id="1.13.11.11"/>
    </reaction>
</comment>
<dbReference type="GO" id="GO:0004833">
    <property type="term" value="F:L-tryptophan 2,3-dioxygenase activity"/>
    <property type="evidence" value="ECO:0007669"/>
    <property type="project" value="UniProtKB-EC"/>
</dbReference>
<accession>A0ABU1JWW2</accession>
<dbReference type="Proteomes" id="UP001262410">
    <property type="component" value="Unassembled WGS sequence"/>
</dbReference>
<comment type="similarity">
    <text evidence="1">Belongs to the tryptophan 2,3-dioxygenase family.</text>
</comment>
<feature type="binding site" evidence="1">
    <location>
        <position position="309"/>
    </location>
    <ligand>
        <name>substrate</name>
    </ligand>
</feature>
<comment type="cofactor">
    <cofactor evidence="1">
        <name>heme</name>
        <dbReference type="ChEBI" id="CHEBI:30413"/>
    </cofactor>
    <text evidence="1">Binds 1 heme group per subunit.</text>
</comment>
<dbReference type="Gene3D" id="1.10.287.3810">
    <property type="match status" value="1"/>
</dbReference>
<keyword evidence="1" id="KW-0349">Heme</keyword>